<organism evidence="1 2">
    <name type="scientific">Lecanicillium saksenae</name>
    <dbReference type="NCBI Taxonomy" id="468837"/>
    <lineage>
        <taxon>Eukaryota</taxon>
        <taxon>Fungi</taxon>
        <taxon>Dikarya</taxon>
        <taxon>Ascomycota</taxon>
        <taxon>Pezizomycotina</taxon>
        <taxon>Sordariomycetes</taxon>
        <taxon>Hypocreomycetidae</taxon>
        <taxon>Hypocreales</taxon>
        <taxon>Cordycipitaceae</taxon>
        <taxon>Lecanicillium</taxon>
    </lineage>
</organism>
<proteinExistence type="predicted"/>
<keyword evidence="2" id="KW-1185">Reference proteome</keyword>
<dbReference type="EMBL" id="JANAKD010000328">
    <property type="protein sequence ID" value="KAJ3494954.1"/>
    <property type="molecule type" value="Genomic_DNA"/>
</dbReference>
<gene>
    <name evidence="1" type="ORF">NLG97_g3738</name>
</gene>
<evidence type="ECO:0000313" key="1">
    <source>
        <dbReference type="EMBL" id="KAJ3494954.1"/>
    </source>
</evidence>
<protein>
    <submittedName>
        <fullName evidence="1">Uncharacterized protein</fullName>
    </submittedName>
</protein>
<accession>A0ACC1QXC5</accession>
<name>A0ACC1QXC5_9HYPO</name>
<dbReference type="Proteomes" id="UP001148737">
    <property type="component" value="Unassembled WGS sequence"/>
</dbReference>
<evidence type="ECO:0000313" key="2">
    <source>
        <dbReference type="Proteomes" id="UP001148737"/>
    </source>
</evidence>
<reference evidence="1" key="1">
    <citation type="submission" date="2022-07" db="EMBL/GenBank/DDBJ databases">
        <title>Genome Sequence of Lecanicillium saksenae.</title>
        <authorList>
            <person name="Buettner E."/>
        </authorList>
    </citation>
    <scope>NUCLEOTIDE SEQUENCE</scope>
    <source>
        <strain evidence="1">VT-O1</strain>
    </source>
</reference>
<sequence>MLGQFRGPSLRVLSLLGVLGSRFFNSRFVYALAVVSTLAAKATHIRAHQSALSASDLFFWGPTFFFQDFVLLLGLRWICDLKFNRWRLHEICQLLAACVSLGLLVLATVNIAFYSIAGTELHWRNVGIAGGGESSRKLVLSGAFRALVVGAVLVTTSFFLQDVCTAIARIVLRVLTTTIKYSLQKIGLAKCVPVTDRETYTKLEQFEFQSDGERSSRQNSYGQGCFEDRLFNSPGWKYAFAFFSGLIIYQIILLIVRPPEPSFVFMSWAVPALPIIDVTHASSALGVLIPVFGTGIHFEWDSTTALTDPIPFLWLPNGTAPQGFEDWYDGQSHYNPAKDPLHISNLQDDLLPELQGALENVNIRHILLVKLESTRKDVFPFKKDGFIWQQLAKSFPEGKLPEHILERLGTLTPTANRMTGDYDDGFQHSTKPARGGLNFDNAFTTASYTRKSFTGTLCGVTPLVEDFNVEFLNHIYQPCLPQILNVFNEITEKNETNYKTYPWKTYMMQSITDSFDKAHEQLPTMGYAEENIITKEYLKGESPKFGHVDLPDINYYGMAEIAIEDYIRDAFASAKRDNERVLLTHITSTTHHPFEIPEEEKYVALSEDSNLDDLSHYLNAVGYVYRWMDKVLGILDEQGVANETLVVAVGDHGLAIAENHGVTAYLNPNVANFHVPLVLSHPQLPAISSDAAVQSLQILPTILDLLLQTNSLSDETAKAADDLLHIYEGQSLIRPVHAESNETGHPDWQFTVMNPGRATLSVRSAREPRWRLVVPIVEDVEWRFTNREESPNEMEAVVAFGFVSFLDAIKEKYGAEAAEWAEQGSFMARWWVDENQRRYRSSE</sequence>
<comment type="caution">
    <text evidence="1">The sequence shown here is derived from an EMBL/GenBank/DDBJ whole genome shotgun (WGS) entry which is preliminary data.</text>
</comment>